<dbReference type="SMART" id="SM00382">
    <property type="entry name" value="AAA"/>
    <property type="match status" value="2"/>
</dbReference>
<dbReference type="InterPro" id="IPR051309">
    <property type="entry name" value="ABCF_ATPase"/>
</dbReference>
<keyword evidence="3" id="KW-0175">Coiled coil</keyword>
<dbReference type="SUPFAM" id="SSF52540">
    <property type="entry name" value="P-loop containing nucleoside triphosphate hydrolases"/>
    <property type="match status" value="2"/>
</dbReference>
<dbReference type="Pfam" id="PF00005">
    <property type="entry name" value="ABC_tran"/>
    <property type="match status" value="2"/>
</dbReference>
<evidence type="ECO:0000259" key="4">
    <source>
        <dbReference type="PROSITE" id="PS50893"/>
    </source>
</evidence>
<comment type="caution">
    <text evidence="5">The sequence shown here is derived from an EMBL/GenBank/DDBJ whole genome shotgun (WGS) entry which is preliminary data.</text>
</comment>
<dbReference type="PANTHER" id="PTHR42855">
    <property type="entry name" value="ABC TRANSPORTER ATP-BINDING SUBUNIT"/>
    <property type="match status" value="1"/>
</dbReference>
<dbReference type="InterPro" id="IPR017871">
    <property type="entry name" value="ABC_transporter-like_CS"/>
</dbReference>
<dbReference type="InterPro" id="IPR027417">
    <property type="entry name" value="P-loop_NTPase"/>
</dbReference>
<reference evidence="5" key="1">
    <citation type="submission" date="2023-03" db="EMBL/GenBank/DDBJ databases">
        <authorList>
            <person name="Shen W."/>
            <person name="Cai J."/>
        </authorList>
    </citation>
    <scope>NUCLEOTIDE SEQUENCE</scope>
    <source>
        <strain evidence="5">P96-3</strain>
    </source>
</reference>
<feature type="domain" description="ABC transporter" evidence="4">
    <location>
        <begin position="8"/>
        <end position="224"/>
    </location>
</feature>
<dbReference type="RefSeq" id="WP_311985317.1">
    <property type="nucleotide sequence ID" value="NZ_JARQBZ010000014.1"/>
</dbReference>
<organism evidence="5 6">
    <name type="scientific">Vagococcus carniphilus</name>
    <dbReference type="NCBI Taxonomy" id="218144"/>
    <lineage>
        <taxon>Bacteria</taxon>
        <taxon>Bacillati</taxon>
        <taxon>Bacillota</taxon>
        <taxon>Bacilli</taxon>
        <taxon>Lactobacillales</taxon>
        <taxon>Enterococcaceae</taxon>
        <taxon>Vagococcus</taxon>
    </lineage>
</organism>
<dbReference type="InterPro" id="IPR003593">
    <property type="entry name" value="AAA+_ATPase"/>
</dbReference>
<proteinExistence type="predicted"/>
<dbReference type="PANTHER" id="PTHR42855:SF2">
    <property type="entry name" value="DRUG RESISTANCE ABC TRANSPORTER,ATP-BINDING PROTEIN"/>
    <property type="match status" value="1"/>
</dbReference>
<gene>
    <name evidence="5" type="ORF">P7H70_08760</name>
</gene>
<dbReference type="EMBL" id="JARQBZ010000014">
    <property type="protein sequence ID" value="MDT2834148.1"/>
    <property type="molecule type" value="Genomic_DNA"/>
</dbReference>
<evidence type="ECO:0000256" key="1">
    <source>
        <dbReference type="ARBA" id="ARBA00022741"/>
    </source>
</evidence>
<dbReference type="AlphaFoldDB" id="A0AAW8U3P0"/>
<feature type="coiled-coil region" evidence="3">
    <location>
        <begin position="268"/>
        <end position="295"/>
    </location>
</feature>
<dbReference type="InterPro" id="IPR003439">
    <property type="entry name" value="ABC_transporter-like_ATP-bd"/>
</dbReference>
<sequence>MKKVIHMMKLTHISLIEEKTGRSLISGLDLVINQNSKLAIIGEEGNGKSSLLHVIRNRQDLIPYLQVEGKIDSIYQTIGYLNQSLDAEKSDLIVADLFEEVTWDNLLIEAMEAFQIDNLFSTQRYADLSGGEKLKYQLLAILATNPEILLLDEPTNNLDLNGIEWLETFIKQLSIPVIFVSHDEAFIQATANELLHLELTKKNQVPLYTLSKDDFYIYKEKREKAITTHNLQVKNEQRALKKQETKLRDVWNKAEHQHTQVSRADPRLQKKVKSLKQQKEKLATQKDNVQDIRTIEEQPTFFFAPVSSPKKKQLILDLDLPVLENEKGVLAKDIHLPIFTQDKLIITGENGVGKSTLIRKVNETLQQQSKYKIGFMPQNYEEVIDLSKSVLEVLNTGESNEEQRIRTLLANLNFTRDEMLHAVNELSGGQQAKILLVKLMLEENDVLILDEPTRNLSPLTNQFFYDALSEYQGTVIAISHDRKFISSLDEKQLYELTVGGLNSQ</sequence>
<keyword evidence="1" id="KW-0547">Nucleotide-binding</keyword>
<dbReference type="Gene3D" id="3.40.50.300">
    <property type="entry name" value="P-loop containing nucleotide triphosphate hydrolases"/>
    <property type="match status" value="2"/>
</dbReference>
<dbReference type="GO" id="GO:0005524">
    <property type="term" value="F:ATP binding"/>
    <property type="evidence" value="ECO:0007669"/>
    <property type="project" value="UniProtKB-KW"/>
</dbReference>
<accession>A0AAW8U3P0</accession>
<dbReference type="PROSITE" id="PS50893">
    <property type="entry name" value="ABC_TRANSPORTER_2"/>
    <property type="match status" value="1"/>
</dbReference>
<evidence type="ECO:0000256" key="2">
    <source>
        <dbReference type="ARBA" id="ARBA00022840"/>
    </source>
</evidence>
<dbReference type="PROSITE" id="PS00211">
    <property type="entry name" value="ABC_TRANSPORTER_1"/>
    <property type="match status" value="1"/>
</dbReference>
<dbReference type="GO" id="GO:0016887">
    <property type="term" value="F:ATP hydrolysis activity"/>
    <property type="evidence" value="ECO:0007669"/>
    <property type="project" value="InterPro"/>
</dbReference>
<name>A0AAW8U3P0_9ENTE</name>
<evidence type="ECO:0000256" key="3">
    <source>
        <dbReference type="SAM" id="Coils"/>
    </source>
</evidence>
<dbReference type="Proteomes" id="UP001268577">
    <property type="component" value="Unassembled WGS sequence"/>
</dbReference>
<keyword evidence="2 5" id="KW-0067">ATP-binding</keyword>
<protein>
    <submittedName>
        <fullName evidence="5">ATP-binding cassette domain-containing protein</fullName>
    </submittedName>
</protein>
<evidence type="ECO:0000313" key="5">
    <source>
        <dbReference type="EMBL" id="MDT2834148.1"/>
    </source>
</evidence>
<evidence type="ECO:0000313" key="6">
    <source>
        <dbReference type="Proteomes" id="UP001268577"/>
    </source>
</evidence>